<reference evidence="3" key="1">
    <citation type="journal article" date="2019" name="Int. J. Syst. Evol. Microbiol.">
        <title>The Global Catalogue of Microorganisms (GCM) 10K type strain sequencing project: providing services to taxonomists for standard genome sequencing and annotation.</title>
        <authorList>
            <consortium name="The Broad Institute Genomics Platform"/>
            <consortium name="The Broad Institute Genome Sequencing Center for Infectious Disease"/>
            <person name="Wu L."/>
            <person name="Ma J."/>
        </authorList>
    </citation>
    <scope>NUCLEOTIDE SEQUENCE [LARGE SCALE GENOMIC DNA]</scope>
    <source>
        <strain evidence="3">CCUG 59778</strain>
    </source>
</reference>
<organism evidence="2 3">
    <name type="scientific">Actinokineospora guangxiensis</name>
    <dbReference type="NCBI Taxonomy" id="1490288"/>
    <lineage>
        <taxon>Bacteria</taxon>
        <taxon>Bacillati</taxon>
        <taxon>Actinomycetota</taxon>
        <taxon>Actinomycetes</taxon>
        <taxon>Pseudonocardiales</taxon>
        <taxon>Pseudonocardiaceae</taxon>
        <taxon>Actinokineospora</taxon>
    </lineage>
</organism>
<comment type="caution">
    <text evidence="2">The sequence shown here is derived from an EMBL/GenBank/DDBJ whole genome shotgun (WGS) entry which is preliminary data.</text>
</comment>
<feature type="compositionally biased region" description="Acidic residues" evidence="1">
    <location>
        <begin position="10"/>
        <end position="26"/>
    </location>
</feature>
<feature type="compositionally biased region" description="Basic and acidic residues" evidence="1">
    <location>
        <begin position="43"/>
        <end position="56"/>
    </location>
</feature>
<evidence type="ECO:0000256" key="1">
    <source>
        <dbReference type="SAM" id="MobiDB-lite"/>
    </source>
</evidence>
<evidence type="ECO:0000313" key="3">
    <source>
        <dbReference type="Proteomes" id="UP001596157"/>
    </source>
</evidence>
<name>A0ABW0EG30_9PSEU</name>
<feature type="compositionally biased region" description="Basic and acidic residues" evidence="1">
    <location>
        <begin position="27"/>
        <end position="36"/>
    </location>
</feature>
<dbReference type="Proteomes" id="UP001596157">
    <property type="component" value="Unassembled WGS sequence"/>
</dbReference>
<feature type="compositionally biased region" description="Basic and acidic residues" evidence="1">
    <location>
        <begin position="66"/>
        <end position="83"/>
    </location>
</feature>
<evidence type="ECO:0008006" key="4">
    <source>
        <dbReference type="Google" id="ProtNLM"/>
    </source>
</evidence>
<gene>
    <name evidence="2" type="ORF">ACFPM7_04655</name>
</gene>
<dbReference type="EMBL" id="JBHSKF010000002">
    <property type="protein sequence ID" value="MFC5286332.1"/>
    <property type="molecule type" value="Genomic_DNA"/>
</dbReference>
<accession>A0ABW0EG30</accession>
<proteinExistence type="predicted"/>
<evidence type="ECO:0000313" key="2">
    <source>
        <dbReference type="EMBL" id="MFC5286332.1"/>
    </source>
</evidence>
<dbReference type="RefSeq" id="WP_378244172.1">
    <property type="nucleotide sequence ID" value="NZ_JBHSKF010000002.1"/>
</dbReference>
<feature type="region of interest" description="Disordered" evidence="1">
    <location>
        <begin position="1"/>
        <end position="126"/>
    </location>
</feature>
<protein>
    <recommendedName>
        <fullName evidence="4">DUF5709 domain-containing protein</fullName>
    </recommendedName>
</protein>
<sequence length="126" mass="13440">MSTDRSQAESLDEETIGLDPLEEGADPTERWAEATRHGTTPSEAREGEPLDSRLAQEEPDVVPVPDAERPVAEVPSDIDRYEGATEEVPPADRTGLPPDAAAARGQTADEAGGSVAESLREDHPNQ</sequence>
<keyword evidence="3" id="KW-1185">Reference proteome</keyword>